<proteinExistence type="predicted"/>
<sequence length="384" mass="42964">MDPQDQATLQGFESRSQALDNTLDGQIQQLNARIDNDHPKILNGVSLVFTRLNDIATFINSDCDVCLQQPSMRDQYSALVQQLDEASHALISTVNDSEKAISNASIKLFESRSEDLAKLRAEIEKYKQEVDYRVATAQQQKESANKRLEQCSKNFTNAEADYENAKNLVRDAERNQGFPQVDMAAFGRDSPLLRQSLQLGMKAPQLEISLDAQREAYNCALDAYNTAKTDLKNANDSEQKRLQAKKAVHQYSNILPEAIKKAEQSLSRVGDVRKLLIKLKSLFQTLLVQVGKIVGGGEDTTYLDQKERVIEDILDVIDYGLVDVSLIDPARKIIRELKAGDDQGLVSKPRLATALSHLERKMQSIGPINWSNEEANEANFTPVI</sequence>
<dbReference type="EMBL" id="JAVHJL010000008">
    <property type="protein sequence ID" value="KAK6498515.1"/>
    <property type="molecule type" value="Genomic_DNA"/>
</dbReference>
<name>A0AAV9VZT4_9PEZI</name>
<keyword evidence="1" id="KW-0175">Coiled coil</keyword>
<gene>
    <name evidence="2" type="ORF">TWF481_011103</name>
</gene>
<keyword evidence="3" id="KW-1185">Reference proteome</keyword>
<organism evidence="2 3">
    <name type="scientific">Arthrobotrys musiformis</name>
    <dbReference type="NCBI Taxonomy" id="47236"/>
    <lineage>
        <taxon>Eukaryota</taxon>
        <taxon>Fungi</taxon>
        <taxon>Dikarya</taxon>
        <taxon>Ascomycota</taxon>
        <taxon>Pezizomycotina</taxon>
        <taxon>Orbiliomycetes</taxon>
        <taxon>Orbiliales</taxon>
        <taxon>Orbiliaceae</taxon>
        <taxon>Arthrobotrys</taxon>
    </lineage>
</organism>
<feature type="coiled-coil region" evidence="1">
    <location>
        <begin position="109"/>
        <end position="175"/>
    </location>
</feature>
<dbReference type="SUPFAM" id="SSF103657">
    <property type="entry name" value="BAR/IMD domain-like"/>
    <property type="match status" value="1"/>
</dbReference>
<accession>A0AAV9VZT4</accession>
<dbReference type="AlphaFoldDB" id="A0AAV9VZT4"/>
<dbReference type="Proteomes" id="UP001370758">
    <property type="component" value="Unassembled WGS sequence"/>
</dbReference>
<protein>
    <submittedName>
        <fullName evidence="2">Uncharacterized protein</fullName>
    </submittedName>
</protein>
<evidence type="ECO:0000313" key="2">
    <source>
        <dbReference type="EMBL" id="KAK6498515.1"/>
    </source>
</evidence>
<evidence type="ECO:0000256" key="1">
    <source>
        <dbReference type="SAM" id="Coils"/>
    </source>
</evidence>
<evidence type="ECO:0000313" key="3">
    <source>
        <dbReference type="Proteomes" id="UP001370758"/>
    </source>
</evidence>
<dbReference type="InterPro" id="IPR027267">
    <property type="entry name" value="AH/BAR_dom_sf"/>
</dbReference>
<comment type="caution">
    <text evidence="2">The sequence shown here is derived from an EMBL/GenBank/DDBJ whole genome shotgun (WGS) entry which is preliminary data.</text>
</comment>
<reference evidence="2 3" key="1">
    <citation type="submission" date="2023-08" db="EMBL/GenBank/DDBJ databases">
        <authorList>
            <person name="Palmer J.M."/>
        </authorList>
    </citation>
    <scope>NUCLEOTIDE SEQUENCE [LARGE SCALE GENOMIC DNA]</scope>
    <source>
        <strain evidence="2 3">TWF481</strain>
    </source>
</reference>